<dbReference type="RefSeq" id="WP_158363121.1">
    <property type="nucleotide sequence ID" value="NZ_JAOQKC010000007.1"/>
</dbReference>
<sequence length="185" mass="20437">MSGMKKVLILGSVILTMCGVTSCGSAKQETGEETAAETAVSETETGEDSENGTEREEIGTEESTQSGQIISISMAEMEEKLNAGETFLVSFVTIECPYCQEFHSMLVDYVETHAVTMYQVILDYEETSEEENRARIAELFPEFNTVPGVFYVVDGEDGSYLDTYHLGVGETAFDDWVQENEIEAK</sequence>
<evidence type="ECO:0000256" key="1">
    <source>
        <dbReference type="SAM" id="MobiDB-lite"/>
    </source>
</evidence>
<evidence type="ECO:0000313" key="2">
    <source>
        <dbReference type="EMBL" id="MCU6696645.1"/>
    </source>
</evidence>
<protein>
    <submittedName>
        <fullName evidence="2">Thioredoxin family protein</fullName>
    </submittedName>
</protein>
<dbReference type="InterPro" id="IPR036249">
    <property type="entry name" value="Thioredoxin-like_sf"/>
</dbReference>
<name>A0ABT2RWG2_9FIRM</name>
<proteinExistence type="predicted"/>
<organism evidence="2 3">
    <name type="scientific">Laedolimicola ammoniilytica</name>
    <dbReference type="NCBI Taxonomy" id="2981771"/>
    <lineage>
        <taxon>Bacteria</taxon>
        <taxon>Bacillati</taxon>
        <taxon>Bacillota</taxon>
        <taxon>Clostridia</taxon>
        <taxon>Lachnospirales</taxon>
        <taxon>Lachnospiraceae</taxon>
        <taxon>Laedolimicola</taxon>
    </lineage>
</organism>
<evidence type="ECO:0000313" key="3">
    <source>
        <dbReference type="Proteomes" id="UP001652461"/>
    </source>
</evidence>
<comment type="caution">
    <text evidence="2">The sequence shown here is derived from an EMBL/GenBank/DDBJ whole genome shotgun (WGS) entry which is preliminary data.</text>
</comment>
<accession>A0ABT2RWG2</accession>
<dbReference type="PROSITE" id="PS51257">
    <property type="entry name" value="PROKAR_LIPOPROTEIN"/>
    <property type="match status" value="1"/>
</dbReference>
<dbReference type="SUPFAM" id="SSF52833">
    <property type="entry name" value="Thioredoxin-like"/>
    <property type="match status" value="1"/>
</dbReference>
<keyword evidence="3" id="KW-1185">Reference proteome</keyword>
<feature type="region of interest" description="Disordered" evidence="1">
    <location>
        <begin position="26"/>
        <end position="68"/>
    </location>
</feature>
<reference evidence="2 3" key="1">
    <citation type="journal article" date="2021" name="ISME Commun">
        <title>Automated analysis of genomic sequences facilitates high-throughput and comprehensive description of bacteria.</title>
        <authorList>
            <person name="Hitch T.C.A."/>
        </authorList>
    </citation>
    <scope>NUCLEOTIDE SEQUENCE [LARGE SCALE GENOMIC DNA]</scope>
    <source>
        <strain evidence="2 3">Sanger_04</strain>
    </source>
</reference>
<dbReference type="Proteomes" id="UP001652461">
    <property type="component" value="Unassembled WGS sequence"/>
</dbReference>
<gene>
    <name evidence="2" type="ORF">OCV63_07010</name>
</gene>
<dbReference type="EMBL" id="JAOQKC010000007">
    <property type="protein sequence ID" value="MCU6696645.1"/>
    <property type="molecule type" value="Genomic_DNA"/>
</dbReference>
<dbReference type="Gene3D" id="3.40.30.10">
    <property type="entry name" value="Glutaredoxin"/>
    <property type="match status" value="1"/>
</dbReference>